<dbReference type="GO" id="GO:0003677">
    <property type="term" value="F:DNA binding"/>
    <property type="evidence" value="ECO:0007669"/>
    <property type="project" value="InterPro"/>
</dbReference>
<dbReference type="Gene3D" id="1.10.10.10">
    <property type="entry name" value="Winged helix-like DNA-binding domain superfamily/Winged helix DNA-binding domain"/>
    <property type="match status" value="1"/>
</dbReference>
<dbReference type="EMBL" id="SNRW01000543">
    <property type="protein sequence ID" value="KAA6400552.1"/>
    <property type="molecule type" value="Genomic_DNA"/>
</dbReference>
<dbReference type="GO" id="GO:0015074">
    <property type="term" value="P:DNA integration"/>
    <property type="evidence" value="ECO:0007669"/>
    <property type="project" value="InterPro"/>
</dbReference>
<dbReference type="InterPro" id="IPR036388">
    <property type="entry name" value="WH-like_DNA-bd_sf"/>
</dbReference>
<feature type="domain" description="Transposase Tc1-like" evidence="1">
    <location>
        <begin position="63"/>
        <end position="130"/>
    </location>
</feature>
<organism evidence="3 4">
    <name type="scientific">Streblomastix strix</name>
    <dbReference type="NCBI Taxonomy" id="222440"/>
    <lineage>
        <taxon>Eukaryota</taxon>
        <taxon>Metamonada</taxon>
        <taxon>Preaxostyla</taxon>
        <taxon>Oxymonadida</taxon>
        <taxon>Streblomastigidae</taxon>
        <taxon>Streblomastix</taxon>
    </lineage>
</organism>
<feature type="domain" description="Tc1-like transposase DDE" evidence="2">
    <location>
        <begin position="140"/>
        <end position="280"/>
    </location>
</feature>
<protein>
    <submittedName>
        <fullName evidence="3">Putative Transposable element Tc3 transposase</fullName>
    </submittedName>
</protein>
<dbReference type="Proteomes" id="UP000324800">
    <property type="component" value="Unassembled WGS sequence"/>
</dbReference>
<reference evidence="3 4" key="1">
    <citation type="submission" date="2019-03" db="EMBL/GenBank/DDBJ databases">
        <title>Single cell metagenomics reveals metabolic interactions within the superorganism composed of flagellate Streblomastix strix and complex community of Bacteroidetes bacteria on its surface.</title>
        <authorList>
            <person name="Treitli S.C."/>
            <person name="Kolisko M."/>
            <person name="Husnik F."/>
            <person name="Keeling P."/>
            <person name="Hampl V."/>
        </authorList>
    </citation>
    <scope>NUCLEOTIDE SEQUENCE [LARGE SCALE GENOMIC DNA]</scope>
    <source>
        <strain evidence="3">ST1C</strain>
    </source>
</reference>
<evidence type="ECO:0000313" key="4">
    <source>
        <dbReference type="Proteomes" id="UP000324800"/>
    </source>
</evidence>
<dbReference type="PANTHER" id="PTHR47326">
    <property type="entry name" value="TRANSPOSABLE ELEMENT TC3 TRANSPOSASE-LIKE PROTEIN"/>
    <property type="match status" value="1"/>
</dbReference>
<name>A0A5J4X1E9_9EUKA</name>
<accession>A0A5J4X1E9</accession>
<dbReference type="InterPro" id="IPR038717">
    <property type="entry name" value="Tc1-like_DDE_dom"/>
</dbReference>
<evidence type="ECO:0000313" key="3">
    <source>
        <dbReference type="EMBL" id="KAA6400552.1"/>
    </source>
</evidence>
<gene>
    <name evidence="3" type="ORF">EZS28_003915</name>
</gene>
<dbReference type="Pfam" id="PF01498">
    <property type="entry name" value="HTH_Tnp_Tc3_2"/>
    <property type="match status" value="1"/>
</dbReference>
<sequence>FQFHRAVGFFHQRQEELRFQRPQNRRFLICSIKETIRQVILDKDNTKIFKKRGPQQKLKQRDQRQICRYVKQTRKTSSRKTLPALDLQCSPSTVHRCMHRMSMHKKRLRRRPLLTSRHVIARLKFAEEFLTQNQDQNLELIFFDEKKFRFDGPDGCAYNWLCPGENEDEAIFSKDNGKFKRVMCHLAISSVGILSMDRILGKVNAESWCELLQSNILPEIHSKHGETFIYQMDNSSIHKKKDVLESLKKICFKFLDWPILSLDLNLVENLWALMARRVYADGMSYSNETQLWDGIKRATTSIIPKEEKPFVASFRSRLCDVQKRAGRYIQ</sequence>
<dbReference type="InterPro" id="IPR036397">
    <property type="entry name" value="RNaseH_sf"/>
</dbReference>
<dbReference type="GO" id="GO:0006313">
    <property type="term" value="P:DNA transposition"/>
    <property type="evidence" value="ECO:0007669"/>
    <property type="project" value="InterPro"/>
</dbReference>
<evidence type="ECO:0000259" key="1">
    <source>
        <dbReference type="Pfam" id="PF01498"/>
    </source>
</evidence>
<dbReference type="InterPro" id="IPR002492">
    <property type="entry name" value="Transposase_Tc1-like"/>
</dbReference>
<comment type="caution">
    <text evidence="3">The sequence shown here is derived from an EMBL/GenBank/DDBJ whole genome shotgun (WGS) entry which is preliminary data.</text>
</comment>
<dbReference type="AlphaFoldDB" id="A0A5J4X1E9"/>
<dbReference type="OrthoDB" id="3226274at2759"/>
<evidence type="ECO:0000259" key="2">
    <source>
        <dbReference type="Pfam" id="PF13358"/>
    </source>
</evidence>
<dbReference type="PANTHER" id="PTHR47326:SF1">
    <property type="entry name" value="HTH PSQ-TYPE DOMAIN-CONTAINING PROTEIN"/>
    <property type="match status" value="1"/>
</dbReference>
<feature type="non-terminal residue" evidence="3">
    <location>
        <position position="1"/>
    </location>
</feature>
<dbReference type="Gene3D" id="3.30.420.10">
    <property type="entry name" value="Ribonuclease H-like superfamily/Ribonuclease H"/>
    <property type="match status" value="1"/>
</dbReference>
<dbReference type="Pfam" id="PF13358">
    <property type="entry name" value="DDE_3"/>
    <property type="match status" value="1"/>
</dbReference>
<proteinExistence type="predicted"/>